<dbReference type="Proteomes" id="UP000548632">
    <property type="component" value="Unassembled WGS sequence"/>
</dbReference>
<dbReference type="CDD" id="cd00448">
    <property type="entry name" value="YjgF_YER057c_UK114_family"/>
    <property type="match status" value="1"/>
</dbReference>
<organism evidence="2 3">
    <name type="scientific">Thiospirillum jenense</name>
    <dbReference type="NCBI Taxonomy" id="1653858"/>
    <lineage>
        <taxon>Bacteria</taxon>
        <taxon>Pseudomonadati</taxon>
        <taxon>Pseudomonadota</taxon>
        <taxon>Gammaproteobacteria</taxon>
        <taxon>Chromatiales</taxon>
        <taxon>Chromatiaceae</taxon>
        <taxon>Thiospirillum</taxon>
    </lineage>
</organism>
<dbReference type="GO" id="GO:0019239">
    <property type="term" value="F:deaminase activity"/>
    <property type="evidence" value="ECO:0007669"/>
    <property type="project" value="TreeGrafter"/>
</dbReference>
<proteinExistence type="inferred from homology"/>
<dbReference type="PANTHER" id="PTHR11803:SF39">
    <property type="entry name" value="2-IMINOBUTANOATE_2-IMINOPROPANOATE DEAMINASE"/>
    <property type="match status" value="1"/>
</dbReference>
<dbReference type="NCBIfam" id="TIGR00004">
    <property type="entry name" value="Rid family detoxifying hydrolase"/>
    <property type="match status" value="1"/>
</dbReference>
<evidence type="ECO:0000313" key="2">
    <source>
        <dbReference type="EMBL" id="MBB1126433.1"/>
    </source>
</evidence>
<accession>A0A839HBT7</accession>
<dbReference type="InterPro" id="IPR035959">
    <property type="entry name" value="RutC-like_sf"/>
</dbReference>
<comment type="similarity">
    <text evidence="1">Belongs to the RutC family.</text>
</comment>
<dbReference type="FunFam" id="3.30.1330.40:FF:000001">
    <property type="entry name" value="L-PSP family endoribonuclease"/>
    <property type="match status" value="1"/>
</dbReference>
<dbReference type="PANTHER" id="PTHR11803">
    <property type="entry name" value="2-IMINOBUTANOATE/2-IMINOPROPANOATE DEAMINASE RIDA"/>
    <property type="match status" value="1"/>
</dbReference>
<dbReference type="SUPFAM" id="SSF55298">
    <property type="entry name" value="YjgF-like"/>
    <property type="match status" value="1"/>
</dbReference>
<gene>
    <name evidence="2" type="ORF">HUK38_09325</name>
</gene>
<reference evidence="2 3" key="1">
    <citation type="journal article" date="2020" name="Arch. Microbiol.">
        <title>The genome sequence of the giant phototrophic gammaproteobacterium Thiospirillum jenense gives insight into its physiological properties and phylogenetic relationships.</title>
        <authorList>
            <person name="Imhoff J.F."/>
            <person name="Meyer T.E."/>
            <person name="Kyndt J.A."/>
        </authorList>
    </citation>
    <scope>NUCLEOTIDE SEQUENCE [LARGE SCALE GENOMIC DNA]</scope>
    <source>
        <strain evidence="2 3">DSM 216</strain>
    </source>
</reference>
<dbReference type="RefSeq" id="WP_182584058.1">
    <property type="nucleotide sequence ID" value="NZ_JABVCQ010000018.1"/>
</dbReference>
<evidence type="ECO:0000256" key="1">
    <source>
        <dbReference type="ARBA" id="ARBA00010552"/>
    </source>
</evidence>
<dbReference type="InterPro" id="IPR006175">
    <property type="entry name" value="YjgF/YER057c/UK114"/>
</dbReference>
<evidence type="ECO:0000313" key="3">
    <source>
        <dbReference type="Proteomes" id="UP000548632"/>
    </source>
</evidence>
<name>A0A839HBT7_9GAMM</name>
<keyword evidence="3" id="KW-1185">Reference proteome</keyword>
<dbReference type="Pfam" id="PF01042">
    <property type="entry name" value="Ribonuc_L-PSP"/>
    <property type="match status" value="1"/>
</dbReference>
<dbReference type="GO" id="GO:0005829">
    <property type="term" value="C:cytosol"/>
    <property type="evidence" value="ECO:0007669"/>
    <property type="project" value="TreeGrafter"/>
</dbReference>
<dbReference type="InterPro" id="IPR006056">
    <property type="entry name" value="RidA"/>
</dbReference>
<comment type="caution">
    <text evidence="2">The sequence shown here is derived from an EMBL/GenBank/DDBJ whole genome shotgun (WGS) entry which is preliminary data.</text>
</comment>
<protein>
    <submittedName>
        <fullName evidence="2">RidA family protein</fullName>
    </submittedName>
</protein>
<dbReference type="AlphaFoldDB" id="A0A839HBT7"/>
<dbReference type="Gene3D" id="3.30.1330.40">
    <property type="entry name" value="RutC-like"/>
    <property type="match status" value="1"/>
</dbReference>
<sequence length="128" mass="13661">MNKHYIYSTDAPQAIGPYSQAVRVGQHVYLSGQIPLDSATLELVTGDMAMQARRVFDNLQAVAGASGGNLSDAVKLTIYLTDLSQFAIVNQVMEEYFTAPYPARATLGVAALPKGAAIEVEAILILSD</sequence>
<dbReference type="EMBL" id="JABVCQ010000018">
    <property type="protein sequence ID" value="MBB1126433.1"/>
    <property type="molecule type" value="Genomic_DNA"/>
</dbReference>